<feature type="region of interest" description="Disordered" evidence="1">
    <location>
        <begin position="1"/>
        <end position="25"/>
    </location>
</feature>
<evidence type="ECO:0000313" key="3">
    <source>
        <dbReference type="Proteomes" id="UP000799436"/>
    </source>
</evidence>
<gene>
    <name evidence="2" type="ORF">EJ03DRAFT_175908</name>
</gene>
<feature type="region of interest" description="Disordered" evidence="1">
    <location>
        <begin position="152"/>
        <end position="225"/>
    </location>
</feature>
<feature type="compositionally biased region" description="Low complexity" evidence="1">
    <location>
        <begin position="498"/>
        <end position="516"/>
    </location>
</feature>
<feature type="compositionally biased region" description="Basic and acidic residues" evidence="1">
    <location>
        <begin position="445"/>
        <end position="456"/>
    </location>
</feature>
<dbReference type="OrthoDB" id="10555361at2759"/>
<evidence type="ECO:0000256" key="1">
    <source>
        <dbReference type="SAM" id="MobiDB-lite"/>
    </source>
</evidence>
<feature type="region of interest" description="Disordered" evidence="1">
    <location>
        <begin position="273"/>
        <end position="614"/>
    </location>
</feature>
<feature type="compositionally biased region" description="Low complexity" evidence="1">
    <location>
        <begin position="457"/>
        <end position="466"/>
    </location>
</feature>
<reference evidence="2" key="1">
    <citation type="journal article" date="2020" name="Stud. Mycol.">
        <title>101 Dothideomycetes genomes: a test case for predicting lifestyles and emergence of pathogens.</title>
        <authorList>
            <person name="Haridas S."/>
            <person name="Albert R."/>
            <person name="Binder M."/>
            <person name="Bloem J."/>
            <person name="Labutti K."/>
            <person name="Salamov A."/>
            <person name="Andreopoulos B."/>
            <person name="Baker S."/>
            <person name="Barry K."/>
            <person name="Bills G."/>
            <person name="Bluhm B."/>
            <person name="Cannon C."/>
            <person name="Castanera R."/>
            <person name="Culley D."/>
            <person name="Daum C."/>
            <person name="Ezra D."/>
            <person name="Gonzalez J."/>
            <person name="Henrissat B."/>
            <person name="Kuo A."/>
            <person name="Liang C."/>
            <person name="Lipzen A."/>
            <person name="Lutzoni F."/>
            <person name="Magnuson J."/>
            <person name="Mondo S."/>
            <person name="Nolan M."/>
            <person name="Ohm R."/>
            <person name="Pangilinan J."/>
            <person name="Park H.-J."/>
            <person name="Ramirez L."/>
            <person name="Alfaro M."/>
            <person name="Sun H."/>
            <person name="Tritt A."/>
            <person name="Yoshinaga Y."/>
            <person name="Zwiers L.-H."/>
            <person name="Turgeon B."/>
            <person name="Goodwin S."/>
            <person name="Spatafora J."/>
            <person name="Crous P."/>
            <person name="Grigoriev I."/>
        </authorList>
    </citation>
    <scope>NUCLEOTIDE SEQUENCE</scope>
    <source>
        <strain evidence="2">CBS 116005</strain>
    </source>
</reference>
<dbReference type="EMBL" id="ML995869">
    <property type="protein sequence ID" value="KAF2766566.1"/>
    <property type="molecule type" value="Genomic_DNA"/>
</dbReference>
<feature type="compositionally biased region" description="Acidic residues" evidence="1">
    <location>
        <begin position="202"/>
        <end position="212"/>
    </location>
</feature>
<proteinExistence type="predicted"/>
<evidence type="ECO:0000313" key="2">
    <source>
        <dbReference type="EMBL" id="KAF2766566.1"/>
    </source>
</evidence>
<feature type="compositionally biased region" description="Basic and acidic residues" evidence="1">
    <location>
        <begin position="590"/>
        <end position="602"/>
    </location>
</feature>
<feature type="compositionally biased region" description="Low complexity" evidence="1">
    <location>
        <begin position="527"/>
        <end position="537"/>
    </location>
</feature>
<dbReference type="AlphaFoldDB" id="A0A6G1L103"/>
<keyword evidence="3" id="KW-1185">Reference proteome</keyword>
<feature type="compositionally biased region" description="Polar residues" evidence="1">
    <location>
        <begin position="413"/>
        <end position="427"/>
    </location>
</feature>
<dbReference type="Proteomes" id="UP000799436">
    <property type="component" value="Unassembled WGS sequence"/>
</dbReference>
<feature type="compositionally biased region" description="Polar residues" evidence="1">
    <location>
        <begin position="479"/>
        <end position="493"/>
    </location>
</feature>
<name>A0A6G1L103_9PEZI</name>
<feature type="compositionally biased region" description="Basic and acidic residues" evidence="1">
    <location>
        <begin position="152"/>
        <end position="173"/>
    </location>
</feature>
<organism evidence="2 3">
    <name type="scientific">Teratosphaeria nubilosa</name>
    <dbReference type="NCBI Taxonomy" id="161662"/>
    <lineage>
        <taxon>Eukaryota</taxon>
        <taxon>Fungi</taxon>
        <taxon>Dikarya</taxon>
        <taxon>Ascomycota</taxon>
        <taxon>Pezizomycotina</taxon>
        <taxon>Dothideomycetes</taxon>
        <taxon>Dothideomycetidae</taxon>
        <taxon>Mycosphaerellales</taxon>
        <taxon>Teratosphaeriaceae</taxon>
        <taxon>Teratosphaeria</taxon>
    </lineage>
</organism>
<protein>
    <submittedName>
        <fullName evidence="2">Uncharacterized protein</fullName>
    </submittedName>
</protein>
<feature type="compositionally biased region" description="Basic and acidic residues" evidence="1">
    <location>
        <begin position="216"/>
        <end position="225"/>
    </location>
</feature>
<sequence length="614" mass="64788">MSQEKCAAPRKRPNSRDHHINMGKTSPTRMMLKVASLARKIQNDPSIAEDTPARLNIYREAHKLTHKWLDMAEAELRSHGPVIASKDGSGGRERVKRSTISMLGRIGTMALKALGWRRGEWRDAASMELVVETCNLLRLFLEDAGQEVERLERHLGPAVGRGDRSRPIDDVRPHTRKQSAANPPSKHADSAKVSRNTRHYTDDDDDDDDDGQGTDHIVRVREISDIGSKNERRTVARTIASISSRVTSQGGGATGEGQRVKQGLRANSKIAMPVQSAKSHLSGWSKPDSIAPVAPSPAQHHRGPSSSSATVASSRKTESAKAAPPKNASKASSLGISAPAVPSEQDRTSVIESTHSACDAQSPRAGKARSKGPSHTSVHEAESIRSRVTQAGATPAPAHSQASRPASVDTRSHAQVPQTSSEASNATAVPITSKAGTQVPAPPSVHDRSNAGDSKAKAASRAASHAAKSRATKAESASRAVSHNTSPSVQQQMKAVGPASSARPPTRAASRAQSAAKLTAGNLAEMASQASSSARSSKTGRHGRESLVKGSAAAVAHPGHGAESGHGQSDSVYSEIDMGFARPKRPLKCHHVDDEDNPKPEDCDSVAGTDSTVP</sequence>
<accession>A0A6G1L103</accession>
<feature type="compositionally biased region" description="Low complexity" evidence="1">
    <location>
        <begin position="305"/>
        <end position="333"/>
    </location>
</feature>